<dbReference type="GO" id="GO:0003876">
    <property type="term" value="F:AMP deaminase activity"/>
    <property type="evidence" value="ECO:0007669"/>
    <property type="project" value="InterPro"/>
</dbReference>
<dbReference type="InterPro" id="IPR032466">
    <property type="entry name" value="Metal_Hydrolase"/>
</dbReference>
<keyword evidence="3" id="KW-1185">Reference proteome</keyword>
<gene>
    <name evidence="2" type="ORF">SCODWIG_00192</name>
</gene>
<dbReference type="Proteomes" id="UP000262825">
    <property type="component" value="Unassembled WGS sequence"/>
</dbReference>
<evidence type="ECO:0008006" key="4">
    <source>
        <dbReference type="Google" id="ProtNLM"/>
    </source>
</evidence>
<reference evidence="3" key="1">
    <citation type="submission" date="2018-06" db="EMBL/GenBank/DDBJ databases">
        <authorList>
            <person name="Guldener U."/>
        </authorList>
    </citation>
    <scope>NUCLEOTIDE SEQUENCE [LARGE SCALE GENOMIC DNA]</scope>
    <source>
        <strain evidence="3">UTAD17</strain>
    </source>
</reference>
<dbReference type="GO" id="GO:0032264">
    <property type="term" value="P:IMP salvage"/>
    <property type="evidence" value="ECO:0007669"/>
    <property type="project" value="InterPro"/>
</dbReference>
<proteinExistence type="inferred from homology"/>
<name>A0A376B1B6_9ASCO</name>
<organism evidence="2 3">
    <name type="scientific">Saccharomycodes ludwigii</name>
    <dbReference type="NCBI Taxonomy" id="36035"/>
    <lineage>
        <taxon>Eukaryota</taxon>
        <taxon>Fungi</taxon>
        <taxon>Dikarya</taxon>
        <taxon>Ascomycota</taxon>
        <taxon>Saccharomycotina</taxon>
        <taxon>Saccharomycetes</taxon>
        <taxon>Saccharomycodales</taxon>
        <taxon>Saccharomycodaceae</taxon>
        <taxon>Saccharomycodes</taxon>
    </lineage>
</organism>
<protein>
    <recommendedName>
        <fullName evidence="4">AMP deaminase</fullName>
    </recommendedName>
</protein>
<evidence type="ECO:0000313" key="3">
    <source>
        <dbReference type="Proteomes" id="UP000262825"/>
    </source>
</evidence>
<dbReference type="InterPro" id="IPR006329">
    <property type="entry name" value="AMPD"/>
</dbReference>
<dbReference type="Pfam" id="PF19326">
    <property type="entry name" value="AMP_deaminase"/>
    <property type="match status" value="2"/>
</dbReference>
<dbReference type="AlphaFoldDB" id="A0A376B1B6"/>
<dbReference type="EMBL" id="UFAJ01000013">
    <property type="protein sequence ID" value="SSD58431.1"/>
    <property type="molecule type" value="Genomic_DNA"/>
</dbReference>
<sequence length="711" mass="83398">MTSINQAIPLKEKPSMLYSLEENDETNIFTGPSNFTKTSSKLVSSFTSKLTLDDVDMIGLWTKYDTQMFNGSPLFMPEEEERINVNGNYFKDNDYDSEGHIDDQRFHEGSVSNFFRKGNTAKLEKDLHALIQYVSDLREKYTGFTWDNLKHIVSPNEFQNDNAIIPFLPEIPSMEEFENDCKKFSDKIDEFSSGIKAQYIEKKVYYLIDKFALFQNLRCKEENLQSKLVPHRDFYNVFKTDVNLLFNGCFSQQQLNNFIWLKIQQEPDRVVLENGQKLIEIINEGKRTADLGLKIVDDEFLEWYQYDYLPNHININDNDRIKFYQNIVHIFLDHDNFIGGEYLAGLLDSQVFSNRSEHQVFWLSIDFVPKNSDWWDTLNEWVNKYDELSRDKVDWNLRIYRNYPLLFAKGMVKNFKEYLDLLFEPLLKTPSKYKNLLSKFKCFDIICLHRDKYLRQNFELLSTTSPESWDFGDNPSIAYYMYHIYVKVNQINKILHPLANIKLRNNCAPHNTERISQFGKIGNTIYRESIMCNLLLGTSQQLLSAERLWSSPLFTYLYYIFQIGCVFSPLSTVSRFYGGATYMLGKKDGISNHHVNVLTNDISYEKASDYKYKGNPFMLMHEMGIVVSLSSHSVFLNCSYTHDPLLEEYGVAASIYLLSSCDICELALNSVRSSSNERNMWVDESSVHNVPQIRRSYRIYTWKKEVEPILY</sequence>
<dbReference type="VEuPathDB" id="FungiDB:SCODWIG_00192"/>
<dbReference type="SUPFAM" id="SSF51556">
    <property type="entry name" value="Metallo-dependent hydrolases"/>
    <property type="match status" value="1"/>
</dbReference>
<dbReference type="PANTHER" id="PTHR11359:SF7">
    <property type="entry name" value="INACTIVE DEAMINASE YBR284W-RELATED"/>
    <property type="match status" value="1"/>
</dbReference>
<evidence type="ECO:0000256" key="1">
    <source>
        <dbReference type="ARBA" id="ARBA00006676"/>
    </source>
</evidence>
<accession>A0A376B1B6</accession>
<evidence type="ECO:0000313" key="2">
    <source>
        <dbReference type="EMBL" id="SSD58431.1"/>
    </source>
</evidence>
<dbReference type="GO" id="GO:0005829">
    <property type="term" value="C:cytosol"/>
    <property type="evidence" value="ECO:0007669"/>
    <property type="project" value="TreeGrafter"/>
</dbReference>
<dbReference type="Gene3D" id="3.20.20.140">
    <property type="entry name" value="Metal-dependent hydrolases"/>
    <property type="match status" value="2"/>
</dbReference>
<comment type="similarity">
    <text evidence="1">Belongs to the metallo-dependent hydrolases superfamily. Adenosine and AMP deaminases family.</text>
</comment>
<dbReference type="PANTHER" id="PTHR11359">
    <property type="entry name" value="AMP DEAMINASE"/>
    <property type="match status" value="1"/>
</dbReference>